<evidence type="ECO:0000313" key="3">
    <source>
        <dbReference type="Proteomes" id="UP001219525"/>
    </source>
</evidence>
<dbReference type="EMBL" id="JARJCW010000025">
    <property type="protein sequence ID" value="KAJ7211658.1"/>
    <property type="molecule type" value="Genomic_DNA"/>
</dbReference>
<proteinExistence type="predicted"/>
<protein>
    <submittedName>
        <fullName evidence="2">Uncharacterized protein</fullName>
    </submittedName>
</protein>
<comment type="caution">
    <text evidence="2">The sequence shown here is derived from an EMBL/GenBank/DDBJ whole genome shotgun (WGS) entry which is preliminary data.</text>
</comment>
<organism evidence="2 3">
    <name type="scientific">Mycena pura</name>
    <dbReference type="NCBI Taxonomy" id="153505"/>
    <lineage>
        <taxon>Eukaryota</taxon>
        <taxon>Fungi</taxon>
        <taxon>Dikarya</taxon>
        <taxon>Basidiomycota</taxon>
        <taxon>Agaricomycotina</taxon>
        <taxon>Agaricomycetes</taxon>
        <taxon>Agaricomycetidae</taxon>
        <taxon>Agaricales</taxon>
        <taxon>Marasmiineae</taxon>
        <taxon>Mycenaceae</taxon>
        <taxon>Mycena</taxon>
    </lineage>
</organism>
<feature type="region of interest" description="Disordered" evidence="1">
    <location>
        <begin position="152"/>
        <end position="175"/>
    </location>
</feature>
<keyword evidence="3" id="KW-1185">Reference proteome</keyword>
<accession>A0AAD6VFW3</accession>
<sequence length="290" mass="30564">MFGWLNLATGQMWYAKARHCKRGSSARLRSPHARSCEHPETSPQAATESGRDRGLQTTPTRYECLRITPHAAPCRSTATCPRTSARALCTRCTPASLRCNLQHAVLVIATSPTSVQPRTYLAGHNLAVQHKRFCAVLDGCITGFYAERRAPVHQAPSHTRPSPSPSASLHDSPGLHATLTLGTGAIAAEPAQPLARSESAVRTAAPHSIGTDELTRLSVHAAASEREDGHAQGCDVHGTWHGAGVGPAVPSVVRDCGRNPDKHTSTPSQSWAAQHIGASEASASALGLGA</sequence>
<feature type="compositionally biased region" description="Basic and acidic residues" evidence="1">
    <location>
        <begin position="255"/>
        <end position="264"/>
    </location>
</feature>
<name>A0AAD6VFW3_9AGAR</name>
<dbReference type="AlphaFoldDB" id="A0AAD6VFW3"/>
<feature type="compositionally biased region" description="Polar residues" evidence="1">
    <location>
        <begin position="156"/>
        <end position="169"/>
    </location>
</feature>
<evidence type="ECO:0000256" key="1">
    <source>
        <dbReference type="SAM" id="MobiDB-lite"/>
    </source>
</evidence>
<evidence type="ECO:0000313" key="2">
    <source>
        <dbReference type="EMBL" id="KAJ7211658.1"/>
    </source>
</evidence>
<feature type="region of interest" description="Disordered" evidence="1">
    <location>
        <begin position="26"/>
        <end position="56"/>
    </location>
</feature>
<gene>
    <name evidence="2" type="ORF">GGX14DRAFT_564876</name>
</gene>
<reference evidence="2" key="1">
    <citation type="submission" date="2023-03" db="EMBL/GenBank/DDBJ databases">
        <title>Massive genome expansion in bonnet fungi (Mycena s.s.) driven by repeated elements and novel gene families across ecological guilds.</title>
        <authorList>
            <consortium name="Lawrence Berkeley National Laboratory"/>
            <person name="Harder C.B."/>
            <person name="Miyauchi S."/>
            <person name="Viragh M."/>
            <person name="Kuo A."/>
            <person name="Thoen E."/>
            <person name="Andreopoulos B."/>
            <person name="Lu D."/>
            <person name="Skrede I."/>
            <person name="Drula E."/>
            <person name="Henrissat B."/>
            <person name="Morin E."/>
            <person name="Kohler A."/>
            <person name="Barry K."/>
            <person name="LaButti K."/>
            <person name="Morin E."/>
            <person name="Salamov A."/>
            <person name="Lipzen A."/>
            <person name="Mereny Z."/>
            <person name="Hegedus B."/>
            <person name="Baldrian P."/>
            <person name="Stursova M."/>
            <person name="Weitz H."/>
            <person name="Taylor A."/>
            <person name="Grigoriev I.V."/>
            <person name="Nagy L.G."/>
            <person name="Martin F."/>
            <person name="Kauserud H."/>
        </authorList>
    </citation>
    <scope>NUCLEOTIDE SEQUENCE</scope>
    <source>
        <strain evidence="2">9144</strain>
    </source>
</reference>
<dbReference type="Proteomes" id="UP001219525">
    <property type="component" value="Unassembled WGS sequence"/>
</dbReference>
<feature type="region of interest" description="Disordered" evidence="1">
    <location>
        <begin position="251"/>
        <end position="276"/>
    </location>
</feature>